<name>A0AAU7JRJ7_9MICO</name>
<dbReference type="Pfam" id="PF01636">
    <property type="entry name" value="APH"/>
    <property type="match status" value="1"/>
</dbReference>
<protein>
    <submittedName>
        <fullName evidence="3">Aminoglycoside phosphotransferase family protein</fullName>
        <ecNumber evidence="3">2.7.1.-</ecNumber>
    </submittedName>
</protein>
<proteinExistence type="predicted"/>
<dbReference type="InterPro" id="IPR002575">
    <property type="entry name" value="Aminoglycoside_PTrfase"/>
</dbReference>
<dbReference type="AlphaFoldDB" id="A0AAU7JRJ7"/>
<dbReference type="EMBL" id="CP157483">
    <property type="protein sequence ID" value="XBO42674.1"/>
    <property type="molecule type" value="Genomic_DNA"/>
</dbReference>
<reference evidence="3" key="1">
    <citation type="submission" date="2024-05" db="EMBL/GenBank/DDBJ databases">
        <authorList>
            <person name="Kim S."/>
            <person name="Heo J."/>
            <person name="Choi H."/>
            <person name="Choi Y."/>
            <person name="Kwon S.-W."/>
            <person name="Kim Y."/>
        </authorList>
    </citation>
    <scope>NUCLEOTIDE SEQUENCE</scope>
    <source>
        <strain evidence="3">KACC 23699</strain>
    </source>
</reference>
<evidence type="ECO:0000256" key="1">
    <source>
        <dbReference type="SAM" id="MobiDB-lite"/>
    </source>
</evidence>
<dbReference type="RefSeq" id="WP_406830093.1">
    <property type="nucleotide sequence ID" value="NZ_CP157483.1"/>
</dbReference>
<dbReference type="EC" id="2.7.1.-" evidence="3"/>
<evidence type="ECO:0000259" key="2">
    <source>
        <dbReference type="Pfam" id="PF01636"/>
    </source>
</evidence>
<feature type="domain" description="Aminoglycoside phosphotransferase" evidence="2">
    <location>
        <begin position="132"/>
        <end position="195"/>
    </location>
</feature>
<accession>A0AAU7JRJ7</accession>
<dbReference type="SUPFAM" id="SSF56112">
    <property type="entry name" value="Protein kinase-like (PK-like)"/>
    <property type="match status" value="1"/>
</dbReference>
<evidence type="ECO:0000313" key="3">
    <source>
        <dbReference type="EMBL" id="XBO42674.1"/>
    </source>
</evidence>
<feature type="region of interest" description="Disordered" evidence="1">
    <location>
        <begin position="1"/>
        <end position="20"/>
    </location>
</feature>
<gene>
    <name evidence="3" type="ORF">ABEG17_14000</name>
</gene>
<dbReference type="GO" id="GO:0016740">
    <property type="term" value="F:transferase activity"/>
    <property type="evidence" value="ECO:0007669"/>
    <property type="project" value="UniProtKB-KW"/>
</dbReference>
<keyword evidence="3" id="KW-0808">Transferase</keyword>
<dbReference type="Gene3D" id="3.90.1200.10">
    <property type="match status" value="1"/>
</dbReference>
<sequence>MSDSMAIRPPAHGDGEVLSGGNTGLVVRVDDTVRRQVGHWTPAVHALLDHLEEVGFDAAPRALHTDEQGREVLSFIEGIVGTLGPHPVPPAFQTVGACRAIGAWIRAFHDAQEGFVPDPDLPWRLVPGREPAPGEVVVHHDVGTYNTVLRDDGSFAVIDFDFAAPGDPVEDLAYALWAWTPLWDDREAARREFGSDDLEVARSRFAALLDGYGVDDDQRSRTPAAVLTCMTDHADALEVLADRDPAFAALVEQGTPTRVRRDAAWFRAHQDWFAGS</sequence>
<organism evidence="3">
    <name type="scientific">Pedococcus sp. KACC 23699</name>
    <dbReference type="NCBI Taxonomy" id="3149228"/>
    <lineage>
        <taxon>Bacteria</taxon>
        <taxon>Bacillati</taxon>
        <taxon>Actinomycetota</taxon>
        <taxon>Actinomycetes</taxon>
        <taxon>Micrococcales</taxon>
        <taxon>Intrasporangiaceae</taxon>
        <taxon>Pedococcus</taxon>
    </lineage>
</organism>
<dbReference type="InterPro" id="IPR011009">
    <property type="entry name" value="Kinase-like_dom_sf"/>
</dbReference>